<dbReference type="EMBL" id="JABFDN010000002">
    <property type="protein sequence ID" value="NPU65460.1"/>
    <property type="molecule type" value="Genomic_DNA"/>
</dbReference>
<gene>
    <name evidence="2" type="ORF">HL667_10690</name>
</gene>
<dbReference type="RefSeq" id="WP_172110488.1">
    <property type="nucleotide sequence ID" value="NZ_JABFDN010000002.1"/>
</dbReference>
<accession>A0ABX2CCU8</accession>
<evidence type="ECO:0000256" key="1">
    <source>
        <dbReference type="SAM" id="MobiDB-lite"/>
    </source>
</evidence>
<comment type="caution">
    <text evidence="2">The sequence shown here is derived from an EMBL/GenBank/DDBJ whole genome shotgun (WGS) entry which is preliminary data.</text>
</comment>
<dbReference type="Proteomes" id="UP000886476">
    <property type="component" value="Unassembled WGS sequence"/>
</dbReference>
<protein>
    <submittedName>
        <fullName evidence="2">Uncharacterized protein</fullName>
    </submittedName>
</protein>
<keyword evidence="3" id="KW-1185">Reference proteome</keyword>
<evidence type="ECO:0000313" key="3">
    <source>
        <dbReference type="Proteomes" id="UP000886476"/>
    </source>
</evidence>
<name>A0ABX2CCU8_9BRAD</name>
<reference evidence="2" key="1">
    <citation type="submission" date="2020-05" db="EMBL/GenBank/DDBJ databases">
        <title>Nod-independent and nitrogen-fixing Bradyrhizobium aeschynomene sp. nov. isolated from nodules of Aeschynomene indica.</title>
        <authorList>
            <person name="Zhang Z."/>
        </authorList>
    </citation>
    <scope>NUCLEOTIDE SEQUENCE</scope>
    <source>
        <strain evidence="2">83012</strain>
    </source>
</reference>
<feature type="region of interest" description="Disordered" evidence="1">
    <location>
        <begin position="215"/>
        <end position="241"/>
    </location>
</feature>
<organism evidence="2 3">
    <name type="scientific">Bradyrhizobium aeschynomenes</name>
    <dbReference type="NCBI Taxonomy" id="2734909"/>
    <lineage>
        <taxon>Bacteria</taxon>
        <taxon>Pseudomonadati</taxon>
        <taxon>Pseudomonadota</taxon>
        <taxon>Alphaproteobacteria</taxon>
        <taxon>Hyphomicrobiales</taxon>
        <taxon>Nitrobacteraceae</taxon>
        <taxon>Bradyrhizobium</taxon>
    </lineage>
</organism>
<sequence>MRAVLAGGMHLSEKGTSEVTSTPLVLPDDPEQRSFLIVIGRLDLGLRSKGTFLEPARGHIHDIGFCVGPDRALTHRPPRPERVPYDYQCTDRFLYLRPDESCDRLGRVEVTEWLVYDNTMRGDIDFTGLMVRITLREQAYRAFESHVGLMPWPELGDHTSWDGGILFRIPSPPFPFPMPRGNSDPWTSGKRVVGELQPIAGFDVDEIEIQPLRDAQGRRVRRGEAGCDGDPAWEPPLRLRA</sequence>
<evidence type="ECO:0000313" key="2">
    <source>
        <dbReference type="EMBL" id="NPU65460.1"/>
    </source>
</evidence>
<proteinExistence type="predicted"/>